<dbReference type="Gramene" id="GBG65951">
    <property type="protein sequence ID" value="GBG65951"/>
    <property type="gene ID" value="CBR_g54243"/>
</dbReference>
<accession>A0A388K7E4</accession>
<sequence>MKELFRRIVRREQEEEEKKRHEVELARRKEEEDRREGEKIREEESRETKIESTTLRILAQRKESAMVIATPQPTSELKKRSPRSKARMLRDIRSYIVESEDDSEEMKIEADKLIEALENRKKGRTGAARSRAATSRVTRKSLITRKGKAKVAEVGVADDGFETPKKVCPAEASSEGLVEYALTQSKQLSGLKAAEIRKLCDREGVEYVVKGQAVQELVRLRRIITTWAQHIKCAMSGKVGNAPKLHRWLMSFGWHDYVIIPLITEIRDGFEVEQALIRRLSPSLNTIGRIKSGKKQRGRKRTAVDGPHYSGGAIIFECDEGRYSSLISLMDAIADRKDDVAIRSVAGAVWIGSWKKIRERFGESIIVVNLTRKKLRDARREVESGCDFRIVQLVATPAGTQRNKRFLKDLLAHPWRMRHVYKLASQKLAALYKTAGLFSRKATRCRSVKN</sequence>
<feature type="region of interest" description="Disordered" evidence="1">
    <location>
        <begin position="10"/>
        <end position="85"/>
    </location>
</feature>
<dbReference type="EMBL" id="BFEA01000067">
    <property type="protein sequence ID" value="GBG65951.1"/>
    <property type="molecule type" value="Genomic_DNA"/>
</dbReference>
<reference evidence="2 3" key="1">
    <citation type="journal article" date="2018" name="Cell">
        <title>The Chara Genome: Secondary Complexity and Implications for Plant Terrestrialization.</title>
        <authorList>
            <person name="Nishiyama T."/>
            <person name="Sakayama H."/>
            <person name="Vries J.D."/>
            <person name="Buschmann H."/>
            <person name="Saint-Marcoux D."/>
            <person name="Ullrich K.K."/>
            <person name="Haas F.B."/>
            <person name="Vanderstraeten L."/>
            <person name="Becker D."/>
            <person name="Lang D."/>
            <person name="Vosolsobe S."/>
            <person name="Rombauts S."/>
            <person name="Wilhelmsson P.K.I."/>
            <person name="Janitza P."/>
            <person name="Kern R."/>
            <person name="Heyl A."/>
            <person name="Rumpler F."/>
            <person name="Villalobos L.I.A.C."/>
            <person name="Clay J.M."/>
            <person name="Skokan R."/>
            <person name="Toyoda A."/>
            <person name="Suzuki Y."/>
            <person name="Kagoshima H."/>
            <person name="Schijlen E."/>
            <person name="Tajeshwar N."/>
            <person name="Catarino B."/>
            <person name="Hetherington A.J."/>
            <person name="Saltykova A."/>
            <person name="Bonnot C."/>
            <person name="Breuninger H."/>
            <person name="Symeonidi A."/>
            <person name="Radhakrishnan G.V."/>
            <person name="Van Nieuwerburgh F."/>
            <person name="Deforce D."/>
            <person name="Chang C."/>
            <person name="Karol K.G."/>
            <person name="Hedrich R."/>
            <person name="Ulvskov P."/>
            <person name="Glockner G."/>
            <person name="Delwiche C.F."/>
            <person name="Petrasek J."/>
            <person name="Van de Peer Y."/>
            <person name="Friml J."/>
            <person name="Beilby M."/>
            <person name="Dolan L."/>
            <person name="Kohara Y."/>
            <person name="Sugano S."/>
            <person name="Fujiyama A."/>
            <person name="Delaux P.-M."/>
            <person name="Quint M."/>
            <person name="TheiBen G."/>
            <person name="Hagemann M."/>
            <person name="Harholt J."/>
            <person name="Dunand C."/>
            <person name="Zachgo S."/>
            <person name="Langdale J."/>
            <person name="Maumus F."/>
            <person name="Straeten D.V.D."/>
            <person name="Gould S.B."/>
            <person name="Rensing S.A."/>
        </authorList>
    </citation>
    <scope>NUCLEOTIDE SEQUENCE [LARGE SCALE GENOMIC DNA]</scope>
    <source>
        <strain evidence="2 3">S276</strain>
    </source>
</reference>
<proteinExistence type="predicted"/>
<dbReference type="AlphaFoldDB" id="A0A388K7E4"/>
<evidence type="ECO:0000313" key="3">
    <source>
        <dbReference type="Proteomes" id="UP000265515"/>
    </source>
</evidence>
<feature type="compositionally biased region" description="Basic and acidic residues" evidence="1">
    <location>
        <begin position="10"/>
        <end position="50"/>
    </location>
</feature>
<comment type="caution">
    <text evidence="2">The sequence shown here is derived from an EMBL/GenBank/DDBJ whole genome shotgun (WGS) entry which is preliminary data.</text>
</comment>
<keyword evidence="3" id="KW-1185">Reference proteome</keyword>
<dbReference type="Proteomes" id="UP000265515">
    <property type="component" value="Unassembled WGS sequence"/>
</dbReference>
<protein>
    <submittedName>
        <fullName evidence="2">Uncharacterized protein</fullName>
    </submittedName>
</protein>
<gene>
    <name evidence="2" type="ORF">CBR_g54243</name>
</gene>
<evidence type="ECO:0000313" key="2">
    <source>
        <dbReference type="EMBL" id="GBG65951.1"/>
    </source>
</evidence>
<organism evidence="2 3">
    <name type="scientific">Chara braunii</name>
    <name type="common">Braun's stonewort</name>
    <dbReference type="NCBI Taxonomy" id="69332"/>
    <lineage>
        <taxon>Eukaryota</taxon>
        <taxon>Viridiplantae</taxon>
        <taxon>Streptophyta</taxon>
        <taxon>Charophyceae</taxon>
        <taxon>Charales</taxon>
        <taxon>Characeae</taxon>
        <taxon>Chara</taxon>
    </lineage>
</organism>
<name>A0A388K7E4_CHABU</name>
<evidence type="ECO:0000256" key="1">
    <source>
        <dbReference type="SAM" id="MobiDB-lite"/>
    </source>
</evidence>